<accession>A0ABW5PJD8</accession>
<comment type="caution">
    <text evidence="2">The sequence shown here is derived from an EMBL/GenBank/DDBJ whole genome shotgun (WGS) entry which is preliminary data.</text>
</comment>
<dbReference type="PANTHER" id="PTHR33121">
    <property type="entry name" value="CYCLIC DI-GMP PHOSPHODIESTERASE PDEF"/>
    <property type="match status" value="1"/>
</dbReference>
<dbReference type="SUPFAM" id="SSF141868">
    <property type="entry name" value="EAL domain-like"/>
    <property type="match status" value="1"/>
</dbReference>
<dbReference type="Gene3D" id="3.20.20.450">
    <property type="entry name" value="EAL domain"/>
    <property type="match status" value="1"/>
</dbReference>
<dbReference type="InterPro" id="IPR035919">
    <property type="entry name" value="EAL_sf"/>
</dbReference>
<dbReference type="CDD" id="cd01948">
    <property type="entry name" value="EAL"/>
    <property type="match status" value="1"/>
</dbReference>
<proteinExistence type="predicted"/>
<dbReference type="PROSITE" id="PS50883">
    <property type="entry name" value="EAL"/>
    <property type="match status" value="1"/>
</dbReference>
<dbReference type="EMBL" id="JBHUME010000019">
    <property type="protein sequence ID" value="MFD2615383.1"/>
    <property type="molecule type" value="Genomic_DNA"/>
</dbReference>
<dbReference type="Proteomes" id="UP001597541">
    <property type="component" value="Unassembled WGS sequence"/>
</dbReference>
<gene>
    <name evidence="2" type="ORF">ACFSUF_23550</name>
</gene>
<dbReference type="Pfam" id="PF00563">
    <property type="entry name" value="EAL"/>
    <property type="match status" value="1"/>
</dbReference>
<dbReference type="InterPro" id="IPR050706">
    <property type="entry name" value="Cyclic-di-GMP_PDE-like"/>
</dbReference>
<sequence length="352" mass="39440">MTAVCPGCSVTEGGYSVLFPEASDSRFLDRYMAQIPASEWKRFGGGRVWLKEKPFYEMLDYALAHLQDTGILAAPSAKQDAPVEQVLMLPLEHFLAHREAHWIDDVIRHAAIQTQFQPIVRAEGNVIRTAGYELLSRGVDEQGGLIPPNRLFEAARVRNRLFALDRVCRLEAVRQASGLQDALVFINFLPTSIYNPEHCLQSTFQMVRQSGLEPSNIVFEVVESEEIKNMDHLRTILEYYKKHGFRFALDDVGTGYNSLQVLAELKPEVVKLAIEYTRGVSNDPDKYRVAQAVLDMTRGMGSQALAEGVENREDYEVLLAMGYDLFQGYYFGKPGPKPVGYGGAGLVAEQVK</sequence>
<keyword evidence="3" id="KW-1185">Reference proteome</keyword>
<evidence type="ECO:0000259" key="1">
    <source>
        <dbReference type="PROSITE" id="PS50883"/>
    </source>
</evidence>
<dbReference type="PANTHER" id="PTHR33121:SF76">
    <property type="entry name" value="SIGNALING PROTEIN"/>
    <property type="match status" value="1"/>
</dbReference>
<feature type="domain" description="EAL" evidence="1">
    <location>
        <begin position="96"/>
        <end position="348"/>
    </location>
</feature>
<name>A0ABW5PJD8_9BACL</name>
<protein>
    <submittedName>
        <fullName evidence="2">EAL domain-containing protein</fullName>
    </submittedName>
</protein>
<evidence type="ECO:0000313" key="3">
    <source>
        <dbReference type="Proteomes" id="UP001597541"/>
    </source>
</evidence>
<dbReference type="SMART" id="SM00052">
    <property type="entry name" value="EAL"/>
    <property type="match status" value="1"/>
</dbReference>
<dbReference type="InterPro" id="IPR001633">
    <property type="entry name" value="EAL_dom"/>
</dbReference>
<organism evidence="2 3">
    <name type="scientific">Paenibacillus gansuensis</name>
    <dbReference type="NCBI Taxonomy" id="306542"/>
    <lineage>
        <taxon>Bacteria</taxon>
        <taxon>Bacillati</taxon>
        <taxon>Bacillota</taxon>
        <taxon>Bacilli</taxon>
        <taxon>Bacillales</taxon>
        <taxon>Paenibacillaceae</taxon>
        <taxon>Paenibacillus</taxon>
    </lineage>
</organism>
<reference evidence="3" key="1">
    <citation type="journal article" date="2019" name="Int. J. Syst. Evol. Microbiol.">
        <title>The Global Catalogue of Microorganisms (GCM) 10K type strain sequencing project: providing services to taxonomists for standard genome sequencing and annotation.</title>
        <authorList>
            <consortium name="The Broad Institute Genomics Platform"/>
            <consortium name="The Broad Institute Genome Sequencing Center for Infectious Disease"/>
            <person name="Wu L."/>
            <person name="Ma J."/>
        </authorList>
    </citation>
    <scope>NUCLEOTIDE SEQUENCE [LARGE SCALE GENOMIC DNA]</scope>
    <source>
        <strain evidence="3">KCTC 3950</strain>
    </source>
</reference>
<evidence type="ECO:0000313" key="2">
    <source>
        <dbReference type="EMBL" id="MFD2615383.1"/>
    </source>
</evidence>
<dbReference type="RefSeq" id="WP_377607218.1">
    <property type="nucleotide sequence ID" value="NZ_JBHUME010000019.1"/>
</dbReference>